<protein>
    <submittedName>
        <fullName evidence="8">Zinc finger protein 185 isoform X1</fullName>
    </submittedName>
</protein>
<dbReference type="Gene3D" id="2.10.110.10">
    <property type="entry name" value="Cysteine Rich Protein"/>
    <property type="match status" value="1"/>
</dbReference>
<feature type="region of interest" description="Disordered" evidence="5">
    <location>
        <begin position="465"/>
        <end position="491"/>
    </location>
</feature>
<name>A0A8B8SPV7_CAMFR</name>
<feature type="compositionally biased region" description="Basic and acidic residues" evidence="5">
    <location>
        <begin position="362"/>
        <end position="391"/>
    </location>
</feature>
<dbReference type="Proteomes" id="UP000694856">
    <property type="component" value="Chromosome X"/>
</dbReference>
<feature type="compositionally biased region" description="Polar residues" evidence="5">
    <location>
        <begin position="255"/>
        <end position="265"/>
    </location>
</feature>
<feature type="compositionally biased region" description="Basic and acidic residues" evidence="5">
    <location>
        <begin position="35"/>
        <end position="52"/>
    </location>
</feature>
<feature type="domain" description="LIM zinc-binding" evidence="6">
    <location>
        <begin position="735"/>
        <end position="797"/>
    </location>
</feature>
<feature type="compositionally biased region" description="Polar residues" evidence="5">
    <location>
        <begin position="619"/>
        <end position="634"/>
    </location>
</feature>
<dbReference type="InterPro" id="IPR052621">
    <property type="entry name" value="Cell_Prolif/Cornif_Regul"/>
</dbReference>
<evidence type="ECO:0000313" key="8">
    <source>
        <dbReference type="RefSeq" id="XP_032331900.1"/>
    </source>
</evidence>
<dbReference type="InterPro" id="IPR001781">
    <property type="entry name" value="Znf_LIM"/>
</dbReference>
<feature type="region of interest" description="Disordered" evidence="5">
    <location>
        <begin position="606"/>
        <end position="637"/>
    </location>
</feature>
<proteinExistence type="predicted"/>
<keyword evidence="1 4" id="KW-0479">Metal-binding</keyword>
<keyword evidence="2 4" id="KW-0862">Zinc</keyword>
<dbReference type="GeneID" id="102516971"/>
<feature type="region of interest" description="Disordered" evidence="5">
    <location>
        <begin position="211"/>
        <end position="429"/>
    </location>
</feature>
<dbReference type="SMART" id="SM00132">
    <property type="entry name" value="LIM"/>
    <property type="match status" value="1"/>
</dbReference>
<organism evidence="7 8">
    <name type="scientific">Camelus ferus</name>
    <name type="common">Wild bactrian camel</name>
    <name type="synonym">Camelus bactrianus ferus</name>
    <dbReference type="NCBI Taxonomy" id="419612"/>
    <lineage>
        <taxon>Eukaryota</taxon>
        <taxon>Metazoa</taxon>
        <taxon>Chordata</taxon>
        <taxon>Craniata</taxon>
        <taxon>Vertebrata</taxon>
        <taxon>Euteleostomi</taxon>
        <taxon>Mammalia</taxon>
        <taxon>Eutheria</taxon>
        <taxon>Laurasiatheria</taxon>
        <taxon>Artiodactyla</taxon>
        <taxon>Tylopoda</taxon>
        <taxon>Camelidae</taxon>
        <taxon>Camelus</taxon>
    </lineage>
</organism>
<feature type="compositionally biased region" description="Basic and acidic residues" evidence="5">
    <location>
        <begin position="271"/>
        <end position="286"/>
    </location>
</feature>
<reference evidence="8" key="1">
    <citation type="submission" date="2025-08" db="UniProtKB">
        <authorList>
            <consortium name="RefSeq"/>
        </authorList>
    </citation>
    <scope>IDENTIFICATION</scope>
    <source>
        <tissue evidence="8">Ear skin</tissue>
    </source>
</reference>
<gene>
    <name evidence="8" type="primary">ZNF185</name>
</gene>
<dbReference type="AlphaFoldDB" id="A0A8B8SPV7"/>
<evidence type="ECO:0000256" key="1">
    <source>
        <dbReference type="ARBA" id="ARBA00022723"/>
    </source>
</evidence>
<evidence type="ECO:0000256" key="5">
    <source>
        <dbReference type="SAM" id="MobiDB-lite"/>
    </source>
</evidence>
<feature type="compositionally biased region" description="Polar residues" evidence="5">
    <location>
        <begin position="553"/>
        <end position="568"/>
    </location>
</feature>
<dbReference type="GO" id="GO:0046872">
    <property type="term" value="F:metal ion binding"/>
    <property type="evidence" value="ECO:0007669"/>
    <property type="project" value="UniProtKB-KW"/>
</dbReference>
<feature type="region of interest" description="Disordered" evidence="5">
    <location>
        <begin position="540"/>
        <end position="571"/>
    </location>
</feature>
<dbReference type="PANTHER" id="PTHR15468">
    <property type="entry name" value="ZNF185"/>
    <property type="match status" value="1"/>
</dbReference>
<evidence type="ECO:0000259" key="6">
    <source>
        <dbReference type="PROSITE" id="PS50023"/>
    </source>
</evidence>
<dbReference type="PROSITE" id="PS00478">
    <property type="entry name" value="LIM_DOMAIN_1"/>
    <property type="match status" value="1"/>
</dbReference>
<dbReference type="PANTHER" id="PTHR15468:SF2">
    <property type="entry name" value="ZINC FINGER PROTEIN 185"/>
    <property type="match status" value="1"/>
</dbReference>
<keyword evidence="3 4" id="KW-0440">LIM domain</keyword>
<feature type="region of interest" description="Disordered" evidence="5">
    <location>
        <begin position="134"/>
        <end position="173"/>
    </location>
</feature>
<sequence length="797" mass="84802">MSISALGGTTKGKPLPPGEAERNNVLKQMKVRTTLKGDKSWITKQDDSEGRTLELPSGRSRATSFSSPGEVPKARSCVGYRGHSLLLRELTSQQEHRHDPFREENIEERITGCDRPPSTRAPTGYIIRGVFTKPVDSSSQPQQHFPKANGAPKRSGSRRGPAGRHMETPCLSSAASLLKAAPAGPPRPSFLGYKMTTEDYKKLAPYNVRCSSASGASEEEVPVSSDEQKRRSEAASSVLRKTVPREHSYVLSAAKKSSSPAQETQAPFIAKRVEVVNEDVPSEKSQDPPALERSPPSFSSTDRGRAQASQVMWTERMSSPARTWEPSPRGEETVRLQIMTPGAGLRLVAPDLGGMRSSPGAKNKEAPNTREPKRDLTGEGDFKGPDQDSDRSSAQSSAGHVGAGATGSPPEGLAGADISSGRGGELPVLNLAPSPALCHWLSSTSQGGTRQARDRLCSAAGFSPVLDDQEVDSANLQPRKPGPAATSSGATLASAVLAGRKSNSPADLEDMETDLKGSLAGFEEKNVVTKVVEAWQGRPGALRDGQGEAAAPTQPSADPSTPEQQSSPGKPAQLLELDSQASSSLAGFEEKNVVTKVVEAWQGRPGALRDGQGEAAAPTQPSADPSTPEQQSSPGKPAQLLELDSQASRVRNPSSCMVTVATTATSEQPDVYIPASPSELDSKSTSKGIVCVKEYMNAGERSSGTLLSSLYNSVGSIEDSCNMEKKLPSERTTGGICTYCNREIGDSPKITLEHLGICCHDYCFKCGICSKPMGELLDQIFIHRDTIHCGKCYEKLF</sequence>
<dbReference type="CTD" id="7739"/>
<feature type="compositionally biased region" description="Polar residues" evidence="5">
    <location>
        <begin position="296"/>
        <end position="321"/>
    </location>
</feature>
<evidence type="ECO:0000256" key="4">
    <source>
        <dbReference type="PROSITE-ProRule" id="PRU00125"/>
    </source>
</evidence>
<dbReference type="CDD" id="cd08368">
    <property type="entry name" value="LIM"/>
    <property type="match status" value="1"/>
</dbReference>
<dbReference type="KEGG" id="cfr:102516971"/>
<accession>A0A8B8SPV7</accession>
<evidence type="ECO:0000256" key="2">
    <source>
        <dbReference type="ARBA" id="ARBA00022833"/>
    </source>
</evidence>
<dbReference type="PROSITE" id="PS50023">
    <property type="entry name" value="LIM_DOMAIN_2"/>
    <property type="match status" value="1"/>
</dbReference>
<evidence type="ECO:0000256" key="3">
    <source>
        <dbReference type="ARBA" id="ARBA00023038"/>
    </source>
</evidence>
<feature type="compositionally biased region" description="Low complexity" evidence="5">
    <location>
        <begin position="1"/>
        <end position="13"/>
    </location>
</feature>
<feature type="region of interest" description="Disordered" evidence="5">
    <location>
        <begin position="1"/>
        <end position="73"/>
    </location>
</feature>
<evidence type="ECO:0000313" key="7">
    <source>
        <dbReference type="Proteomes" id="UP000694856"/>
    </source>
</evidence>
<dbReference type="RefSeq" id="XP_032331900.1">
    <property type="nucleotide sequence ID" value="XM_032476009.1"/>
</dbReference>
<keyword evidence="7" id="KW-1185">Reference proteome</keyword>